<gene>
    <name evidence="11" type="primary">prsA</name>
    <name evidence="15" type="ORF">SAMN04488134_11129</name>
</gene>
<keyword evidence="8 11" id="KW-0564">Palmitate</keyword>
<evidence type="ECO:0000256" key="8">
    <source>
        <dbReference type="ARBA" id="ARBA00023139"/>
    </source>
</evidence>
<dbReference type="PROSITE" id="PS50198">
    <property type="entry name" value="PPIC_PPIASE_2"/>
    <property type="match status" value="1"/>
</dbReference>
<accession>A0A1H8RUQ3</accession>
<feature type="domain" description="PpiC" evidence="14">
    <location>
        <begin position="137"/>
        <end position="227"/>
    </location>
</feature>
<dbReference type="InterPro" id="IPR019790">
    <property type="entry name" value="Xul5P/Fru6P_PKetolase_CS"/>
</dbReference>
<evidence type="ECO:0000256" key="12">
    <source>
        <dbReference type="SAM" id="Coils"/>
    </source>
</evidence>
<dbReference type="EMBL" id="FODJ01000011">
    <property type="protein sequence ID" value="SEO69653.1"/>
    <property type="molecule type" value="Genomic_DNA"/>
</dbReference>
<feature type="chain" id="PRO_5039495057" description="Foldase protein PrsA" evidence="13">
    <location>
        <begin position="19"/>
        <end position="298"/>
    </location>
</feature>
<dbReference type="InterPro" id="IPR023058">
    <property type="entry name" value="PPIase_PpiC_CS"/>
</dbReference>
<comment type="subcellular location">
    <subcellularLocation>
        <location evidence="2 11">Cell membrane</location>
        <topology evidence="2 11">Lipid-anchor</topology>
    </subcellularLocation>
</comment>
<dbReference type="PROSITE" id="PS60002">
    <property type="entry name" value="PHOSPHOKETOLASE_1"/>
    <property type="match status" value="1"/>
</dbReference>
<dbReference type="HAMAP" id="MF_01145">
    <property type="entry name" value="Foldase_PrsA"/>
    <property type="match status" value="1"/>
</dbReference>
<dbReference type="OrthoDB" id="14196at2"/>
<dbReference type="GO" id="GO:0006457">
    <property type="term" value="P:protein folding"/>
    <property type="evidence" value="ECO:0007669"/>
    <property type="project" value="UniProtKB-UniRule"/>
</dbReference>
<evidence type="ECO:0000256" key="2">
    <source>
        <dbReference type="ARBA" id="ARBA00004193"/>
    </source>
</evidence>
<dbReference type="GO" id="GO:0005886">
    <property type="term" value="C:plasma membrane"/>
    <property type="evidence" value="ECO:0007669"/>
    <property type="project" value="UniProtKB-SubCell"/>
</dbReference>
<evidence type="ECO:0000313" key="15">
    <source>
        <dbReference type="EMBL" id="SEO69653.1"/>
    </source>
</evidence>
<evidence type="ECO:0000256" key="9">
    <source>
        <dbReference type="ARBA" id="ARBA00023235"/>
    </source>
</evidence>
<dbReference type="PROSITE" id="PS51257">
    <property type="entry name" value="PROKAR_LIPOPROTEIN"/>
    <property type="match status" value="1"/>
</dbReference>
<evidence type="ECO:0000256" key="13">
    <source>
        <dbReference type="SAM" id="SignalP"/>
    </source>
</evidence>
<evidence type="ECO:0000256" key="3">
    <source>
        <dbReference type="ARBA" id="ARBA00006071"/>
    </source>
</evidence>
<dbReference type="InterPro" id="IPR023059">
    <property type="entry name" value="Foldase_PrsA"/>
</dbReference>
<dbReference type="Pfam" id="PF13616">
    <property type="entry name" value="Rotamase_3"/>
    <property type="match status" value="1"/>
</dbReference>
<dbReference type="SUPFAM" id="SSF109998">
    <property type="entry name" value="Triger factor/SurA peptide-binding domain-like"/>
    <property type="match status" value="1"/>
</dbReference>
<keyword evidence="10 11" id="KW-0449">Lipoprotein</keyword>
<dbReference type="STRING" id="872970.SAMN04488134_11129"/>
<dbReference type="Gene3D" id="3.10.50.40">
    <property type="match status" value="1"/>
</dbReference>
<evidence type="ECO:0000256" key="11">
    <source>
        <dbReference type="HAMAP-Rule" id="MF_01145"/>
    </source>
</evidence>
<dbReference type="Proteomes" id="UP000199300">
    <property type="component" value="Unassembled WGS sequence"/>
</dbReference>
<evidence type="ECO:0000259" key="14">
    <source>
        <dbReference type="PROSITE" id="PS50198"/>
    </source>
</evidence>
<dbReference type="InterPro" id="IPR050245">
    <property type="entry name" value="PrsA_foldase"/>
</dbReference>
<keyword evidence="4 11" id="KW-1003">Cell membrane</keyword>
<dbReference type="GO" id="GO:0003755">
    <property type="term" value="F:peptidyl-prolyl cis-trans isomerase activity"/>
    <property type="evidence" value="ECO:0007669"/>
    <property type="project" value="UniProtKB-UniRule"/>
</dbReference>
<keyword evidence="9 11" id="KW-0413">Isomerase</keyword>
<keyword evidence="6 11" id="KW-0697">Rotamase</keyword>
<proteinExistence type="inferred from homology"/>
<comment type="catalytic activity">
    <reaction evidence="1 11">
        <text>[protein]-peptidylproline (omega=180) = [protein]-peptidylproline (omega=0)</text>
        <dbReference type="Rhea" id="RHEA:16237"/>
        <dbReference type="Rhea" id="RHEA-COMP:10747"/>
        <dbReference type="Rhea" id="RHEA-COMP:10748"/>
        <dbReference type="ChEBI" id="CHEBI:83833"/>
        <dbReference type="ChEBI" id="CHEBI:83834"/>
        <dbReference type="EC" id="5.2.1.8"/>
    </reaction>
</comment>
<dbReference type="InterPro" id="IPR027304">
    <property type="entry name" value="Trigger_fact/SurA_dom_sf"/>
</dbReference>
<dbReference type="PANTHER" id="PTHR47245:SF1">
    <property type="entry name" value="FOLDASE PROTEIN PRSA"/>
    <property type="match status" value="1"/>
</dbReference>
<feature type="coiled-coil region" evidence="12">
    <location>
        <begin position="228"/>
        <end position="276"/>
    </location>
</feature>
<dbReference type="AlphaFoldDB" id="A0A1H8RUQ3"/>
<dbReference type="PROSITE" id="PS01096">
    <property type="entry name" value="PPIC_PPIASE_1"/>
    <property type="match status" value="1"/>
</dbReference>
<comment type="similarity">
    <text evidence="3 11">Belongs to the PrsA family.</text>
</comment>
<evidence type="ECO:0000256" key="6">
    <source>
        <dbReference type="ARBA" id="ARBA00023110"/>
    </source>
</evidence>
<organism evidence="15 16">
    <name type="scientific">Amphibacillus marinus</name>
    <dbReference type="NCBI Taxonomy" id="872970"/>
    <lineage>
        <taxon>Bacteria</taxon>
        <taxon>Bacillati</taxon>
        <taxon>Bacillota</taxon>
        <taxon>Bacilli</taxon>
        <taxon>Bacillales</taxon>
        <taxon>Bacillaceae</taxon>
        <taxon>Amphibacillus</taxon>
    </lineage>
</organism>
<evidence type="ECO:0000256" key="4">
    <source>
        <dbReference type="ARBA" id="ARBA00022475"/>
    </source>
</evidence>
<dbReference type="SUPFAM" id="SSF54534">
    <property type="entry name" value="FKBP-like"/>
    <property type="match status" value="1"/>
</dbReference>
<dbReference type="GO" id="GO:0005975">
    <property type="term" value="P:carbohydrate metabolic process"/>
    <property type="evidence" value="ECO:0007669"/>
    <property type="project" value="InterPro"/>
</dbReference>
<evidence type="ECO:0000313" key="16">
    <source>
        <dbReference type="Proteomes" id="UP000199300"/>
    </source>
</evidence>
<keyword evidence="16" id="KW-1185">Reference proteome</keyword>
<dbReference type="RefSeq" id="WP_091499393.1">
    <property type="nucleotide sequence ID" value="NZ_FODJ01000011.1"/>
</dbReference>
<evidence type="ECO:0000256" key="5">
    <source>
        <dbReference type="ARBA" id="ARBA00022729"/>
    </source>
</evidence>
<keyword evidence="12" id="KW-0175">Coiled coil</keyword>
<dbReference type="GO" id="GO:0016832">
    <property type="term" value="F:aldehyde-lyase activity"/>
    <property type="evidence" value="ECO:0007669"/>
    <property type="project" value="InterPro"/>
</dbReference>
<reference evidence="15 16" key="1">
    <citation type="submission" date="2016-10" db="EMBL/GenBank/DDBJ databases">
        <authorList>
            <person name="de Groot N.N."/>
        </authorList>
    </citation>
    <scope>NUCLEOTIDE SEQUENCE [LARGE SCALE GENOMIC DNA]</scope>
    <source>
        <strain evidence="15 16">CGMCC 1.10434</strain>
    </source>
</reference>
<comment type="function">
    <text evidence="11">Plays a major role in protein secretion by helping the post-translocational extracellular folding of several secreted proteins.</text>
</comment>
<protein>
    <recommendedName>
        <fullName evidence="11">Foldase protein PrsA</fullName>
        <ecNumber evidence="11">5.2.1.8</ecNumber>
    </recommendedName>
</protein>
<keyword evidence="7 11" id="KW-0472">Membrane</keyword>
<dbReference type="PANTHER" id="PTHR47245">
    <property type="entry name" value="PEPTIDYLPROLYL ISOMERASE"/>
    <property type="match status" value="1"/>
</dbReference>
<keyword evidence="5 11" id="KW-0732">Signal</keyword>
<dbReference type="InterPro" id="IPR046357">
    <property type="entry name" value="PPIase_dom_sf"/>
</dbReference>
<evidence type="ECO:0000256" key="1">
    <source>
        <dbReference type="ARBA" id="ARBA00000971"/>
    </source>
</evidence>
<name>A0A1H8RUQ3_9BACI</name>
<feature type="signal peptide" evidence="13">
    <location>
        <begin position="1"/>
        <end position="18"/>
    </location>
</feature>
<evidence type="ECO:0000256" key="10">
    <source>
        <dbReference type="ARBA" id="ARBA00023288"/>
    </source>
</evidence>
<evidence type="ECO:0000256" key="7">
    <source>
        <dbReference type="ARBA" id="ARBA00023136"/>
    </source>
</evidence>
<dbReference type="InterPro" id="IPR000297">
    <property type="entry name" value="PPIase_PpiC"/>
</dbReference>
<sequence>MKKLALVAAISASVLGLAACTSDDSETVVETDHGNISKEEFYDQLKSTSGEAVLQTIVLEKILTDKYEVDESIVEAQVDEIRDQYGESFEMFIQSQGIADEETLKDRIRLGLLQTQALGDGIEVTDEEIEQYYERQLKEIEASHILVEDEELANDLYSQLLDGADFAELAEEHSTDPGSAVEGGELGYFSTGSMVAAFEDKAFSLEIDEIGEPVQSDFGWHIIKVTDIRDTEMEVDSLEDSRDAIRSEILEQKVNEQSQEETMEKFNRLIDEANIKVNIDEFKDLFEIMDSEDIEDIE</sequence>
<dbReference type="EC" id="5.2.1.8" evidence="11"/>